<gene>
    <name evidence="2" type="ORF">COV86_02035</name>
</gene>
<dbReference type="InterPro" id="IPR047140">
    <property type="entry name" value="LabA"/>
</dbReference>
<dbReference type="GO" id="GO:0004540">
    <property type="term" value="F:RNA nuclease activity"/>
    <property type="evidence" value="ECO:0007669"/>
    <property type="project" value="InterPro"/>
</dbReference>
<organism evidence="2 3">
    <name type="scientific">Candidatus Roizmanbacteria bacterium CG11_big_fil_rev_8_21_14_0_20_35_14</name>
    <dbReference type="NCBI Taxonomy" id="1974855"/>
    <lineage>
        <taxon>Bacteria</taxon>
        <taxon>Candidatus Roizmaniibacteriota</taxon>
    </lineage>
</organism>
<dbReference type="CDD" id="cd10911">
    <property type="entry name" value="PIN_LabA"/>
    <property type="match status" value="1"/>
</dbReference>
<dbReference type="EMBL" id="PCVL01000025">
    <property type="protein sequence ID" value="PIQ72605.1"/>
    <property type="molecule type" value="Genomic_DNA"/>
</dbReference>
<dbReference type="PANTHER" id="PTHR35458">
    <property type="entry name" value="SLR0755 PROTEIN"/>
    <property type="match status" value="1"/>
</dbReference>
<protein>
    <recommendedName>
        <fullName evidence="1">NYN domain-containing protein</fullName>
    </recommendedName>
</protein>
<reference evidence="2 3" key="1">
    <citation type="submission" date="2017-09" db="EMBL/GenBank/DDBJ databases">
        <title>Depth-based differentiation of microbial function through sediment-hosted aquifers and enrichment of novel symbionts in the deep terrestrial subsurface.</title>
        <authorList>
            <person name="Probst A.J."/>
            <person name="Ladd B."/>
            <person name="Jarett J.K."/>
            <person name="Geller-Mcgrath D.E."/>
            <person name="Sieber C.M."/>
            <person name="Emerson J.B."/>
            <person name="Anantharaman K."/>
            <person name="Thomas B.C."/>
            <person name="Malmstrom R."/>
            <person name="Stieglmeier M."/>
            <person name="Klingl A."/>
            <person name="Woyke T."/>
            <person name="Ryan C.M."/>
            <person name="Banfield J.F."/>
        </authorList>
    </citation>
    <scope>NUCLEOTIDE SEQUENCE [LARGE SCALE GENOMIC DNA]</scope>
    <source>
        <strain evidence="2">CG11_big_fil_rev_8_21_14_0_20_35_14</strain>
    </source>
</reference>
<dbReference type="AlphaFoldDB" id="A0A2H0KMX5"/>
<evidence type="ECO:0000313" key="2">
    <source>
        <dbReference type="EMBL" id="PIQ72605.1"/>
    </source>
</evidence>
<accession>A0A2H0KMX5</accession>
<feature type="domain" description="NYN" evidence="1">
    <location>
        <begin position="3"/>
        <end position="153"/>
    </location>
</feature>
<evidence type="ECO:0000313" key="3">
    <source>
        <dbReference type="Proteomes" id="UP000229570"/>
    </source>
</evidence>
<dbReference type="PANTHER" id="PTHR35458:SF2">
    <property type="entry name" value="SLR0755 PROTEIN"/>
    <property type="match status" value="1"/>
</dbReference>
<name>A0A2H0KMX5_9BACT</name>
<dbReference type="Proteomes" id="UP000229570">
    <property type="component" value="Unassembled WGS sequence"/>
</dbReference>
<comment type="caution">
    <text evidence="2">The sequence shown here is derived from an EMBL/GenBank/DDBJ whole genome shotgun (WGS) entry which is preliminary data.</text>
</comment>
<dbReference type="InterPro" id="IPR021139">
    <property type="entry name" value="NYN"/>
</dbReference>
<evidence type="ECO:0000259" key="1">
    <source>
        <dbReference type="Pfam" id="PF01936"/>
    </source>
</evidence>
<proteinExistence type="predicted"/>
<dbReference type="Pfam" id="PF01936">
    <property type="entry name" value="NYN"/>
    <property type="match status" value="1"/>
</dbReference>
<sequence>MKKVIVFIDGSNVYFAQKKSGFWLDWVKVKRFFEKQYKVLEYRYYVGLREDNHQIRKFLNKLKKIGFKTITKPVKTLIDEQNRYIEKANFDVEITADILIYLDKINIVILFSGDSDFVYLIDLIHKKDKEIYAFSSRKTLAWELKAKSDKYFLIERFLELTKNKSFVKL</sequence>
<dbReference type="Gene3D" id="3.40.50.1010">
    <property type="entry name" value="5'-nuclease"/>
    <property type="match status" value="1"/>
</dbReference>